<dbReference type="PANTHER" id="PTHR33121">
    <property type="entry name" value="CYCLIC DI-GMP PHOSPHODIESTERASE PDEF"/>
    <property type="match status" value="1"/>
</dbReference>
<dbReference type="InterPro" id="IPR050706">
    <property type="entry name" value="Cyclic-di-GMP_PDE-like"/>
</dbReference>
<dbReference type="InterPro" id="IPR035919">
    <property type="entry name" value="EAL_sf"/>
</dbReference>
<dbReference type="CDD" id="cd01948">
    <property type="entry name" value="EAL"/>
    <property type="match status" value="1"/>
</dbReference>
<dbReference type="GO" id="GO:0071111">
    <property type="term" value="F:cyclic-guanylate-specific phosphodiesterase activity"/>
    <property type="evidence" value="ECO:0007669"/>
    <property type="project" value="InterPro"/>
</dbReference>
<feature type="domain" description="EAL" evidence="1">
    <location>
        <begin position="13"/>
        <end position="249"/>
    </location>
</feature>
<dbReference type="PANTHER" id="PTHR33121:SF70">
    <property type="entry name" value="SIGNALING PROTEIN YKOW"/>
    <property type="match status" value="1"/>
</dbReference>
<evidence type="ECO:0000313" key="3">
    <source>
        <dbReference type="Proteomes" id="UP000243807"/>
    </source>
</evidence>
<dbReference type="Pfam" id="PF00563">
    <property type="entry name" value="EAL"/>
    <property type="match status" value="1"/>
</dbReference>
<organism evidence="2 3">
    <name type="scientific">Acidihalobacter ferrooxydans</name>
    <dbReference type="NCBI Taxonomy" id="1765967"/>
    <lineage>
        <taxon>Bacteria</taxon>
        <taxon>Pseudomonadati</taxon>
        <taxon>Pseudomonadota</taxon>
        <taxon>Gammaproteobacteria</taxon>
        <taxon>Chromatiales</taxon>
        <taxon>Ectothiorhodospiraceae</taxon>
        <taxon>Acidihalobacter</taxon>
    </lineage>
</organism>
<evidence type="ECO:0000259" key="1">
    <source>
        <dbReference type="PROSITE" id="PS50883"/>
    </source>
</evidence>
<dbReference type="KEGG" id="afy:BW247_05020"/>
<sequence>MYISGIDSLFSTGAAYFGGKQLALRLWPGRPIVEPIIALGDTPPLVSGEILYRHQGLWRRFPFAERNRYLAWQRGLIKALPTLLERHASSAGQGRLAINLSTLEAADSRVCDALKNSELLPRLVIEWTETPNAHEAIDRAAKHLNLLAEKGALLSIDDAGSGVDWMLRARLVPASIAKIDGILFQQAAGGDATADAFCRTITQSAHELGMQVVAEWIEDEPQLRYAIDLGADLGQGWLFEQNRLNPDRT</sequence>
<name>A0A1P8UFA8_9GAMM</name>
<protein>
    <recommendedName>
        <fullName evidence="1">EAL domain-containing protein</fullName>
    </recommendedName>
</protein>
<dbReference type="Gene3D" id="3.20.20.450">
    <property type="entry name" value="EAL domain"/>
    <property type="match status" value="1"/>
</dbReference>
<dbReference type="PROSITE" id="PS50883">
    <property type="entry name" value="EAL"/>
    <property type="match status" value="1"/>
</dbReference>
<evidence type="ECO:0000313" key="2">
    <source>
        <dbReference type="EMBL" id="APZ42532.1"/>
    </source>
</evidence>
<keyword evidence="3" id="KW-1185">Reference proteome</keyword>
<proteinExistence type="predicted"/>
<dbReference type="STRING" id="1765967.BW247_05020"/>
<gene>
    <name evidence="2" type="ORF">BW247_05020</name>
</gene>
<dbReference type="EMBL" id="CP019434">
    <property type="protein sequence ID" value="APZ42532.1"/>
    <property type="molecule type" value="Genomic_DNA"/>
</dbReference>
<dbReference type="InterPro" id="IPR001633">
    <property type="entry name" value="EAL_dom"/>
</dbReference>
<reference evidence="2 3" key="1">
    <citation type="submission" date="2017-01" db="EMBL/GenBank/DDBJ databases">
        <title>Draft sequence of Acidihalobacter ferrooxidans strain DSM 14175 (strain V8).</title>
        <authorList>
            <person name="Khaleque H.N."/>
            <person name="Ramsay J.P."/>
            <person name="Murphy R.J.T."/>
            <person name="Kaksonen A.H."/>
            <person name="Boxall N.J."/>
            <person name="Watkin E.L.J."/>
        </authorList>
    </citation>
    <scope>NUCLEOTIDE SEQUENCE [LARGE SCALE GENOMIC DNA]</scope>
    <source>
        <strain evidence="2 3">V8</strain>
    </source>
</reference>
<accession>A0A1P8UFA8</accession>
<dbReference type="RefSeq" id="WP_076836186.1">
    <property type="nucleotide sequence ID" value="NZ_CP019434.1"/>
</dbReference>
<dbReference type="OrthoDB" id="1673646at2"/>
<dbReference type="SUPFAM" id="SSF141868">
    <property type="entry name" value="EAL domain-like"/>
    <property type="match status" value="1"/>
</dbReference>
<dbReference type="AlphaFoldDB" id="A0A1P8UFA8"/>
<dbReference type="SMART" id="SM00052">
    <property type="entry name" value="EAL"/>
    <property type="match status" value="1"/>
</dbReference>
<dbReference type="Proteomes" id="UP000243807">
    <property type="component" value="Chromosome"/>
</dbReference>